<dbReference type="Proteomes" id="UP000078396">
    <property type="component" value="Unassembled WGS sequence"/>
</dbReference>
<feature type="domain" description="Methyltransferase" evidence="1">
    <location>
        <begin position="51"/>
        <end position="149"/>
    </location>
</feature>
<dbReference type="GO" id="GO:0008168">
    <property type="term" value="F:methyltransferase activity"/>
    <property type="evidence" value="ECO:0007669"/>
    <property type="project" value="TreeGrafter"/>
</dbReference>
<name>A0A178LVZ1_MYCIR</name>
<dbReference type="InterPro" id="IPR041698">
    <property type="entry name" value="Methyltransf_25"/>
</dbReference>
<gene>
    <name evidence="2" type="ORF">A4X20_22525</name>
</gene>
<evidence type="ECO:0000313" key="2">
    <source>
        <dbReference type="EMBL" id="OAN37510.1"/>
    </source>
</evidence>
<sequence length="226" mass="24620">MTMSDRRTIESWSSAEYASKWQGADGLSALLELPWALAATLVGQESSPRLVVDVGSGPGTFLAAVLNAYPQSRGVWVDASPGMLDKARQRLASHVDRVEFIVEDAAALADIDAARGADVVLNSRVAHHFDHDGLVGFYRAAAAVLQPDGWLVTLDHILPPGEWDRRYRDVLPLFFGPNAGKPTHPHYFPFPAVGDHLAAMSDAGFTDCDVAWRAFYTCLFLGRRAT</sequence>
<dbReference type="PANTHER" id="PTHR42912:SF93">
    <property type="entry name" value="N6-ADENOSINE-METHYLTRANSFERASE TMT1A"/>
    <property type="match status" value="1"/>
</dbReference>
<dbReference type="Pfam" id="PF13649">
    <property type="entry name" value="Methyltransf_25"/>
    <property type="match status" value="1"/>
</dbReference>
<dbReference type="InterPro" id="IPR050508">
    <property type="entry name" value="Methyltransf_Superfamily"/>
</dbReference>
<dbReference type="SUPFAM" id="SSF53335">
    <property type="entry name" value="S-adenosyl-L-methionine-dependent methyltransferases"/>
    <property type="match status" value="1"/>
</dbReference>
<protein>
    <recommendedName>
        <fullName evidence="1">Methyltransferase domain-containing protein</fullName>
    </recommendedName>
</protein>
<dbReference type="EMBL" id="LWCS01000027">
    <property type="protein sequence ID" value="OAN37510.1"/>
    <property type="molecule type" value="Genomic_DNA"/>
</dbReference>
<dbReference type="InterPro" id="IPR029063">
    <property type="entry name" value="SAM-dependent_MTases_sf"/>
</dbReference>
<dbReference type="CDD" id="cd02440">
    <property type="entry name" value="AdoMet_MTases"/>
    <property type="match status" value="1"/>
</dbReference>
<accession>A0A178LVZ1</accession>
<evidence type="ECO:0000259" key="1">
    <source>
        <dbReference type="Pfam" id="PF13649"/>
    </source>
</evidence>
<dbReference type="Gene3D" id="3.40.50.150">
    <property type="entry name" value="Vaccinia Virus protein VP39"/>
    <property type="match status" value="1"/>
</dbReference>
<comment type="caution">
    <text evidence="2">The sequence shown here is derived from an EMBL/GenBank/DDBJ whole genome shotgun (WGS) entry which is preliminary data.</text>
</comment>
<organism evidence="2 3">
    <name type="scientific">Mycolicibacterium iranicum</name>
    <name type="common">Mycobacterium iranicum</name>
    <dbReference type="NCBI Taxonomy" id="912594"/>
    <lineage>
        <taxon>Bacteria</taxon>
        <taxon>Bacillati</taxon>
        <taxon>Actinomycetota</taxon>
        <taxon>Actinomycetes</taxon>
        <taxon>Mycobacteriales</taxon>
        <taxon>Mycobacteriaceae</taxon>
        <taxon>Mycolicibacterium</taxon>
    </lineage>
</organism>
<dbReference type="PANTHER" id="PTHR42912">
    <property type="entry name" value="METHYLTRANSFERASE"/>
    <property type="match status" value="1"/>
</dbReference>
<proteinExistence type="predicted"/>
<evidence type="ECO:0000313" key="3">
    <source>
        <dbReference type="Proteomes" id="UP000078396"/>
    </source>
</evidence>
<dbReference type="AlphaFoldDB" id="A0A178LVZ1"/>
<reference evidence="2 3" key="1">
    <citation type="submission" date="2016-04" db="EMBL/GenBank/DDBJ databases">
        <title>Draft Genome Sequences of Staphylococcus capitis Strain H36, S. capitis Strain H65, S. cohnii Strain H62, S. hominis Strain H69, Mycobacterium iranicum Strain H39, Plantibacter sp. Strain H53, Pseudomonas oryzihabitans Strain H72, and Microbacterium sp. Strain H83, isolated from residential settings.</title>
        <authorList>
            <person name="Lymperopoulou D."/>
            <person name="Adams R.I."/>
            <person name="Lindow S."/>
            <person name="Coil D.A."/>
            <person name="Jospin G."/>
            <person name="Eisen J.A."/>
        </authorList>
    </citation>
    <scope>NUCLEOTIDE SEQUENCE [LARGE SCALE GENOMIC DNA]</scope>
    <source>
        <strain evidence="2 3">H39</strain>
    </source>
</reference>